<dbReference type="EMBL" id="JBJUIK010000002">
    <property type="protein sequence ID" value="KAL3536334.1"/>
    <property type="molecule type" value="Genomic_DNA"/>
</dbReference>
<name>A0ABD3AYN8_9GENT</name>
<accession>A0ABD3AYN8</accession>
<proteinExistence type="predicted"/>
<reference evidence="1 2" key="1">
    <citation type="submission" date="2024-11" db="EMBL/GenBank/DDBJ databases">
        <title>A near-complete genome assembly of Cinchona calisaya.</title>
        <authorList>
            <person name="Lian D.C."/>
            <person name="Zhao X.W."/>
            <person name="Wei L."/>
        </authorList>
    </citation>
    <scope>NUCLEOTIDE SEQUENCE [LARGE SCALE GENOMIC DNA]</scope>
    <source>
        <tissue evidence="1">Nenye</tissue>
    </source>
</reference>
<comment type="caution">
    <text evidence="1">The sequence shown here is derived from an EMBL/GenBank/DDBJ whole genome shotgun (WGS) entry which is preliminary data.</text>
</comment>
<evidence type="ECO:0000313" key="1">
    <source>
        <dbReference type="EMBL" id="KAL3536334.1"/>
    </source>
</evidence>
<dbReference type="Proteomes" id="UP001630127">
    <property type="component" value="Unassembled WGS sequence"/>
</dbReference>
<keyword evidence="2" id="KW-1185">Reference proteome</keyword>
<gene>
    <name evidence="1" type="ORF">ACH5RR_004795</name>
</gene>
<organism evidence="1 2">
    <name type="scientific">Cinchona calisaya</name>
    <dbReference type="NCBI Taxonomy" id="153742"/>
    <lineage>
        <taxon>Eukaryota</taxon>
        <taxon>Viridiplantae</taxon>
        <taxon>Streptophyta</taxon>
        <taxon>Embryophyta</taxon>
        <taxon>Tracheophyta</taxon>
        <taxon>Spermatophyta</taxon>
        <taxon>Magnoliopsida</taxon>
        <taxon>eudicotyledons</taxon>
        <taxon>Gunneridae</taxon>
        <taxon>Pentapetalae</taxon>
        <taxon>asterids</taxon>
        <taxon>lamiids</taxon>
        <taxon>Gentianales</taxon>
        <taxon>Rubiaceae</taxon>
        <taxon>Cinchonoideae</taxon>
        <taxon>Cinchoneae</taxon>
        <taxon>Cinchona</taxon>
    </lineage>
</organism>
<protein>
    <submittedName>
        <fullName evidence="1">Uncharacterized protein</fullName>
    </submittedName>
</protein>
<dbReference type="AlphaFoldDB" id="A0ABD3AYN8"/>
<sequence length="89" mass="9930">MTGCASSVSSTITRLDVEVVVLWTESPKGHHLPFLIIPNKVPIAQEKYGQRGRRGMQVRTVTKPLISADYGRGLNRSLALLIVRCRTKR</sequence>
<evidence type="ECO:0000313" key="2">
    <source>
        <dbReference type="Proteomes" id="UP001630127"/>
    </source>
</evidence>